<dbReference type="GO" id="GO:0004175">
    <property type="term" value="F:endopeptidase activity"/>
    <property type="evidence" value="ECO:0007669"/>
    <property type="project" value="TreeGrafter"/>
</dbReference>
<keyword evidence="3 5" id="KW-0378">Hydrolase</keyword>
<gene>
    <name evidence="8" type="ORF">IAA04_01025</name>
</gene>
<protein>
    <submittedName>
        <fullName evidence="8">S41 family peptidase</fullName>
    </submittedName>
</protein>
<dbReference type="Pfam" id="PF17820">
    <property type="entry name" value="PDZ_6"/>
    <property type="match status" value="1"/>
</dbReference>
<organism evidence="8 9">
    <name type="scientific">Candidatus Lachnoclostridium pullistercoris</name>
    <dbReference type="NCBI Taxonomy" id="2838632"/>
    <lineage>
        <taxon>Bacteria</taxon>
        <taxon>Bacillati</taxon>
        <taxon>Bacillota</taxon>
        <taxon>Clostridia</taxon>
        <taxon>Lachnospirales</taxon>
        <taxon>Lachnospiraceae</taxon>
    </lineage>
</organism>
<keyword evidence="6" id="KW-1133">Transmembrane helix</keyword>
<evidence type="ECO:0000256" key="5">
    <source>
        <dbReference type="RuleBase" id="RU004404"/>
    </source>
</evidence>
<dbReference type="GO" id="GO:0008236">
    <property type="term" value="F:serine-type peptidase activity"/>
    <property type="evidence" value="ECO:0007669"/>
    <property type="project" value="UniProtKB-KW"/>
</dbReference>
<dbReference type="InterPro" id="IPR004447">
    <property type="entry name" value="Peptidase_S41A"/>
</dbReference>
<dbReference type="Pfam" id="PF22694">
    <property type="entry name" value="CtpB_N-like"/>
    <property type="match status" value="1"/>
</dbReference>
<dbReference type="CDD" id="cd07560">
    <property type="entry name" value="Peptidase_S41_CPP"/>
    <property type="match status" value="1"/>
</dbReference>
<dbReference type="InterPro" id="IPR001478">
    <property type="entry name" value="PDZ"/>
</dbReference>
<evidence type="ECO:0000256" key="4">
    <source>
        <dbReference type="ARBA" id="ARBA00022825"/>
    </source>
</evidence>
<dbReference type="GO" id="GO:0007165">
    <property type="term" value="P:signal transduction"/>
    <property type="evidence" value="ECO:0007669"/>
    <property type="project" value="TreeGrafter"/>
</dbReference>
<dbReference type="InterPro" id="IPR029045">
    <property type="entry name" value="ClpP/crotonase-like_dom_sf"/>
</dbReference>
<evidence type="ECO:0000256" key="6">
    <source>
        <dbReference type="SAM" id="Phobius"/>
    </source>
</evidence>
<keyword evidence="4 5" id="KW-0720">Serine protease</keyword>
<dbReference type="PANTHER" id="PTHR32060">
    <property type="entry name" value="TAIL-SPECIFIC PROTEASE"/>
    <property type="match status" value="1"/>
</dbReference>
<dbReference type="Gene3D" id="3.30.750.44">
    <property type="match status" value="1"/>
</dbReference>
<dbReference type="InterPro" id="IPR036034">
    <property type="entry name" value="PDZ_sf"/>
</dbReference>
<dbReference type="InterPro" id="IPR005151">
    <property type="entry name" value="Tail-specific_protease"/>
</dbReference>
<dbReference type="NCBIfam" id="TIGR00225">
    <property type="entry name" value="prc"/>
    <property type="match status" value="1"/>
</dbReference>
<comment type="similarity">
    <text evidence="1 5">Belongs to the peptidase S41A family.</text>
</comment>
<evidence type="ECO:0000256" key="2">
    <source>
        <dbReference type="ARBA" id="ARBA00022670"/>
    </source>
</evidence>
<reference evidence="8" key="1">
    <citation type="journal article" date="2021" name="PeerJ">
        <title>Extensive microbial diversity within the chicken gut microbiome revealed by metagenomics and culture.</title>
        <authorList>
            <person name="Gilroy R."/>
            <person name="Ravi A."/>
            <person name="Getino M."/>
            <person name="Pursley I."/>
            <person name="Horton D.L."/>
            <person name="Alikhan N.F."/>
            <person name="Baker D."/>
            <person name="Gharbi K."/>
            <person name="Hall N."/>
            <person name="Watson M."/>
            <person name="Adriaenssens E.M."/>
            <person name="Foster-Nyarko E."/>
            <person name="Jarju S."/>
            <person name="Secka A."/>
            <person name="Antonio M."/>
            <person name="Oren A."/>
            <person name="Chaudhuri R.R."/>
            <person name="La Ragione R."/>
            <person name="Hildebrand F."/>
            <person name="Pallen M.J."/>
        </authorList>
    </citation>
    <scope>NUCLEOTIDE SEQUENCE</scope>
    <source>
        <strain evidence="8">CHK183-5548</strain>
    </source>
</reference>
<dbReference type="SMART" id="SM00228">
    <property type="entry name" value="PDZ"/>
    <property type="match status" value="1"/>
</dbReference>
<keyword evidence="6" id="KW-0472">Membrane</keyword>
<accession>A0A9D2T4W7</accession>
<sequence length="446" mass="48157">MDGKNKFWKGALVGALVTAFAGLIVIGMAAGIWVVGKGVMRNQTAGPAGSRATSSEIALDVDRVSQKMKLIQKIISENYLFDEDPEMVEAGIFMGMMAGLGDPYSTYYTEEDFEQLMENSIEGEYCGIGAMISQNRETMLMTVIRVFEGTPCADAGMLPGDVITAVNGENVTGMELDLVVNNYIKGEEGTEVTVTVYRETSDKYLDLTMKRAAIETPTVEYQMMENNTGYVLVTQFEGVTASQFKAAVDDLQSQGMEKLIIDLRNNPGGLLDAAVEMAAYLLPDGTIVRTEYKNGTGDEYFSEDGQLKAETDAGTRLSQYPMEDGRELDIPMAILVNGNSASAAEVFAGAMRDFDRAVLVGTTTFGKGIVQSVIPFTDGDAIKITTAHYFTPSGFDLHGKGLEPDIEVELSEELMQQAAVEPEDDNQVQAAAEYLNGGETPGEDAA</sequence>
<comment type="caution">
    <text evidence="8">The sequence shown here is derived from an EMBL/GenBank/DDBJ whole genome shotgun (WGS) entry which is preliminary data.</text>
</comment>
<dbReference type="PROSITE" id="PS50106">
    <property type="entry name" value="PDZ"/>
    <property type="match status" value="1"/>
</dbReference>
<dbReference type="GO" id="GO:0006508">
    <property type="term" value="P:proteolysis"/>
    <property type="evidence" value="ECO:0007669"/>
    <property type="project" value="UniProtKB-KW"/>
</dbReference>
<dbReference type="AlphaFoldDB" id="A0A9D2T4W7"/>
<name>A0A9D2T4W7_9FIRM</name>
<dbReference type="GO" id="GO:0030288">
    <property type="term" value="C:outer membrane-bounded periplasmic space"/>
    <property type="evidence" value="ECO:0007669"/>
    <property type="project" value="TreeGrafter"/>
</dbReference>
<dbReference type="InterPro" id="IPR055210">
    <property type="entry name" value="CtpA/B_N"/>
</dbReference>
<dbReference type="Pfam" id="PF03572">
    <property type="entry name" value="Peptidase_S41"/>
    <property type="match status" value="1"/>
</dbReference>
<dbReference type="SUPFAM" id="SSF52096">
    <property type="entry name" value="ClpP/crotonase"/>
    <property type="match status" value="1"/>
</dbReference>
<dbReference type="Gene3D" id="2.30.42.10">
    <property type="match status" value="1"/>
</dbReference>
<keyword evidence="2 5" id="KW-0645">Protease</keyword>
<dbReference type="EMBL" id="DWWL01000006">
    <property type="protein sequence ID" value="HJC46617.1"/>
    <property type="molecule type" value="Genomic_DNA"/>
</dbReference>
<dbReference type="CDD" id="cd06782">
    <property type="entry name" value="cpPDZ_CPP-like"/>
    <property type="match status" value="1"/>
</dbReference>
<evidence type="ECO:0000313" key="9">
    <source>
        <dbReference type="Proteomes" id="UP000823883"/>
    </source>
</evidence>
<evidence type="ECO:0000259" key="7">
    <source>
        <dbReference type="PROSITE" id="PS50106"/>
    </source>
</evidence>
<dbReference type="PANTHER" id="PTHR32060:SF30">
    <property type="entry name" value="CARBOXY-TERMINAL PROCESSING PROTEASE CTPA"/>
    <property type="match status" value="1"/>
</dbReference>
<feature type="domain" description="PDZ" evidence="7">
    <location>
        <begin position="114"/>
        <end position="181"/>
    </location>
</feature>
<feature type="transmembrane region" description="Helical" evidence="6">
    <location>
        <begin position="12"/>
        <end position="35"/>
    </location>
</feature>
<dbReference type="InterPro" id="IPR041489">
    <property type="entry name" value="PDZ_6"/>
</dbReference>
<evidence type="ECO:0000256" key="1">
    <source>
        <dbReference type="ARBA" id="ARBA00009179"/>
    </source>
</evidence>
<proteinExistence type="inferred from homology"/>
<evidence type="ECO:0000256" key="3">
    <source>
        <dbReference type="ARBA" id="ARBA00022801"/>
    </source>
</evidence>
<dbReference type="SUPFAM" id="SSF50156">
    <property type="entry name" value="PDZ domain-like"/>
    <property type="match status" value="1"/>
</dbReference>
<evidence type="ECO:0000313" key="8">
    <source>
        <dbReference type="EMBL" id="HJC46617.1"/>
    </source>
</evidence>
<dbReference type="Gene3D" id="3.90.226.10">
    <property type="entry name" value="2-enoyl-CoA Hydratase, Chain A, domain 1"/>
    <property type="match status" value="1"/>
</dbReference>
<keyword evidence="6" id="KW-0812">Transmembrane</keyword>
<reference evidence="8" key="2">
    <citation type="submission" date="2021-04" db="EMBL/GenBank/DDBJ databases">
        <authorList>
            <person name="Gilroy R."/>
        </authorList>
    </citation>
    <scope>NUCLEOTIDE SEQUENCE</scope>
    <source>
        <strain evidence="8">CHK183-5548</strain>
    </source>
</reference>
<dbReference type="SMART" id="SM00245">
    <property type="entry name" value="TSPc"/>
    <property type="match status" value="1"/>
</dbReference>
<dbReference type="Proteomes" id="UP000823883">
    <property type="component" value="Unassembled WGS sequence"/>
</dbReference>